<comment type="subcellular location">
    <subcellularLocation>
        <location evidence="1">Secreted</location>
    </subcellularLocation>
</comment>
<dbReference type="PANTHER" id="PTHR24373:SF352">
    <property type="entry name" value="TSUKUSHI"/>
    <property type="match status" value="1"/>
</dbReference>
<protein>
    <recommendedName>
        <fullName evidence="8">Tsukushi</fullName>
    </recommendedName>
    <alternativeName>
        <fullName evidence="9">Leucine-rich repeat-containing protein 54</fullName>
    </alternativeName>
</protein>
<dbReference type="SUPFAM" id="SSF52058">
    <property type="entry name" value="L domain-like"/>
    <property type="match status" value="1"/>
</dbReference>
<keyword evidence="3" id="KW-0964">Secreted</keyword>
<comment type="caution">
    <text evidence="11">The sequence shown here is derived from an EMBL/GenBank/DDBJ whole genome shotgun (WGS) entry which is preliminary data.</text>
</comment>
<dbReference type="SMART" id="SM00369">
    <property type="entry name" value="LRR_TYP"/>
    <property type="match status" value="7"/>
</dbReference>
<evidence type="ECO:0000256" key="10">
    <source>
        <dbReference type="SAM" id="SignalP"/>
    </source>
</evidence>
<gene>
    <name evidence="11" type="ORF">MATL_G00040880</name>
</gene>
<keyword evidence="5 10" id="KW-0732">Signal</keyword>
<evidence type="ECO:0000256" key="8">
    <source>
        <dbReference type="ARBA" id="ARBA00074718"/>
    </source>
</evidence>
<evidence type="ECO:0000256" key="2">
    <source>
        <dbReference type="ARBA" id="ARBA00022473"/>
    </source>
</evidence>
<reference evidence="11" key="1">
    <citation type="submission" date="2021-01" db="EMBL/GenBank/DDBJ databases">
        <authorList>
            <person name="Zahm M."/>
            <person name="Roques C."/>
            <person name="Cabau C."/>
            <person name="Klopp C."/>
            <person name="Donnadieu C."/>
            <person name="Jouanno E."/>
            <person name="Lampietro C."/>
            <person name="Louis A."/>
            <person name="Herpin A."/>
            <person name="Echchiki A."/>
            <person name="Berthelot C."/>
            <person name="Parey E."/>
            <person name="Roest-Crollius H."/>
            <person name="Braasch I."/>
            <person name="Postlethwait J."/>
            <person name="Bobe J."/>
            <person name="Montfort J."/>
            <person name="Bouchez O."/>
            <person name="Begum T."/>
            <person name="Mejri S."/>
            <person name="Adams A."/>
            <person name="Chen W.-J."/>
            <person name="Guiguen Y."/>
        </authorList>
    </citation>
    <scope>NUCLEOTIDE SEQUENCE</scope>
    <source>
        <strain evidence="11">YG-15Mar2019-1</strain>
        <tissue evidence="11">Brain</tissue>
    </source>
</reference>
<dbReference type="Pfam" id="PF13855">
    <property type="entry name" value="LRR_8"/>
    <property type="match status" value="2"/>
</dbReference>
<keyword evidence="12" id="KW-1185">Reference proteome</keyword>
<evidence type="ECO:0000256" key="4">
    <source>
        <dbReference type="ARBA" id="ARBA00022614"/>
    </source>
</evidence>
<dbReference type="PANTHER" id="PTHR24373">
    <property type="entry name" value="SLIT RELATED LEUCINE-RICH REPEAT NEURONAL PROTEIN"/>
    <property type="match status" value="1"/>
</dbReference>
<evidence type="ECO:0000256" key="9">
    <source>
        <dbReference type="ARBA" id="ARBA00074988"/>
    </source>
</evidence>
<keyword evidence="7" id="KW-0325">Glycoprotein</keyword>
<name>A0A9D3Q8N2_MEGAT</name>
<evidence type="ECO:0000256" key="1">
    <source>
        <dbReference type="ARBA" id="ARBA00004613"/>
    </source>
</evidence>
<keyword evidence="2" id="KW-0217">Developmental protein</keyword>
<feature type="chain" id="PRO_5039314657" description="Tsukushi" evidence="10">
    <location>
        <begin position="29"/>
        <end position="294"/>
    </location>
</feature>
<dbReference type="InterPro" id="IPR003591">
    <property type="entry name" value="Leu-rich_rpt_typical-subtyp"/>
</dbReference>
<dbReference type="InterPro" id="IPR032675">
    <property type="entry name" value="LRR_dom_sf"/>
</dbReference>
<proteinExistence type="predicted"/>
<evidence type="ECO:0000313" key="11">
    <source>
        <dbReference type="EMBL" id="KAG7483671.1"/>
    </source>
</evidence>
<evidence type="ECO:0000313" key="12">
    <source>
        <dbReference type="Proteomes" id="UP001046870"/>
    </source>
</evidence>
<dbReference type="InterPro" id="IPR050328">
    <property type="entry name" value="Dev_Immune_Receptor"/>
</dbReference>
<evidence type="ECO:0000256" key="6">
    <source>
        <dbReference type="ARBA" id="ARBA00022737"/>
    </source>
</evidence>
<organism evidence="11 12">
    <name type="scientific">Megalops atlanticus</name>
    <name type="common">Tarpon</name>
    <name type="synonym">Clupea gigantea</name>
    <dbReference type="NCBI Taxonomy" id="7932"/>
    <lineage>
        <taxon>Eukaryota</taxon>
        <taxon>Metazoa</taxon>
        <taxon>Chordata</taxon>
        <taxon>Craniata</taxon>
        <taxon>Vertebrata</taxon>
        <taxon>Euteleostomi</taxon>
        <taxon>Actinopterygii</taxon>
        <taxon>Neopterygii</taxon>
        <taxon>Teleostei</taxon>
        <taxon>Elopiformes</taxon>
        <taxon>Megalopidae</taxon>
        <taxon>Megalops</taxon>
    </lineage>
</organism>
<evidence type="ECO:0000256" key="5">
    <source>
        <dbReference type="ARBA" id="ARBA00022729"/>
    </source>
</evidence>
<evidence type="ECO:0000256" key="3">
    <source>
        <dbReference type="ARBA" id="ARBA00022525"/>
    </source>
</evidence>
<dbReference type="AlphaFoldDB" id="A0A9D3Q8N2"/>
<dbReference type="Proteomes" id="UP001046870">
    <property type="component" value="Chromosome 3"/>
</dbReference>
<dbReference type="GO" id="GO:0031012">
    <property type="term" value="C:extracellular matrix"/>
    <property type="evidence" value="ECO:0007669"/>
    <property type="project" value="TreeGrafter"/>
</dbReference>
<dbReference type="GO" id="GO:0005615">
    <property type="term" value="C:extracellular space"/>
    <property type="evidence" value="ECO:0007669"/>
    <property type="project" value="TreeGrafter"/>
</dbReference>
<dbReference type="InterPro" id="IPR001611">
    <property type="entry name" value="Leu-rich_rpt"/>
</dbReference>
<dbReference type="OrthoDB" id="676979at2759"/>
<evidence type="ECO:0000256" key="7">
    <source>
        <dbReference type="ARBA" id="ARBA00023180"/>
    </source>
</evidence>
<accession>A0A9D3Q8N2</accession>
<dbReference type="Pfam" id="PF00560">
    <property type="entry name" value="LRR_1"/>
    <property type="match status" value="1"/>
</dbReference>
<feature type="signal peptide" evidence="10">
    <location>
        <begin position="1"/>
        <end position="28"/>
    </location>
</feature>
<dbReference type="EMBL" id="JAFDVH010000003">
    <property type="protein sequence ID" value="KAG7483671.1"/>
    <property type="molecule type" value="Genomic_DNA"/>
</dbReference>
<dbReference type="PRINTS" id="PR00019">
    <property type="entry name" value="LEURICHRPT"/>
</dbReference>
<dbReference type="FunFam" id="3.80.10.10:FF:000308">
    <property type="entry name" value="tsukushin isoform X3"/>
    <property type="match status" value="1"/>
</dbReference>
<dbReference type="Gene3D" id="3.80.10.10">
    <property type="entry name" value="Ribonuclease Inhibitor"/>
    <property type="match status" value="2"/>
</dbReference>
<dbReference type="PROSITE" id="PS51450">
    <property type="entry name" value="LRR"/>
    <property type="match status" value="4"/>
</dbReference>
<sequence>MAIPPPELSAMSTFQGFHVFLLFLTVCAVRDCHPGCHCEVESFGLFDSFSLTSVDCSGVGPGVTPIPIPLDTSFLDLSSNSIRTVTDSMLTGPGYTTLASLDLSGNLISKIDSKAFSKLRYLETLDLSHNSLDKLAEGCFSGLPLAEVDLSDNRLQELRLDVFTVRGQGRPVIVDISNNLVSTVFRNPHMSPPNLQSITLAGNQLEAVPRLRGVPLRYLNLDRNPISRIERDSFAELKDLVHLSLSSLPQLSTIQPHSFRDLHNLQVLDLSNNTKLTSLKPDVFHGLVSLQELN</sequence>
<keyword evidence="4" id="KW-0433">Leucine-rich repeat</keyword>
<keyword evidence="6" id="KW-0677">Repeat</keyword>